<keyword evidence="1" id="KW-0812">Transmembrane</keyword>
<name>A0A0V8E192_LACLL</name>
<gene>
    <name evidence="2" type="ORF">M20_2032</name>
</gene>
<protein>
    <submittedName>
        <fullName evidence="2">Uncharacterized protein</fullName>
    </submittedName>
</protein>
<dbReference type="EMBL" id="LKLU01000107">
    <property type="protein sequence ID" value="KSU19413.1"/>
    <property type="molecule type" value="Genomic_DNA"/>
</dbReference>
<dbReference type="PATRIC" id="fig|1360.114.peg.1614"/>
<feature type="transmembrane region" description="Helical" evidence="1">
    <location>
        <begin position="153"/>
        <end position="174"/>
    </location>
</feature>
<comment type="caution">
    <text evidence="2">The sequence shown here is derived from an EMBL/GenBank/DDBJ whole genome shotgun (WGS) entry which is preliminary data.</text>
</comment>
<dbReference type="RefSeq" id="WP_058212053.1">
    <property type="nucleotide sequence ID" value="NZ_LKLU01000107.1"/>
</dbReference>
<evidence type="ECO:0000313" key="3">
    <source>
        <dbReference type="Proteomes" id="UP000053719"/>
    </source>
</evidence>
<accession>A0A0V8E192</accession>
<keyword evidence="1" id="KW-1133">Transmembrane helix</keyword>
<evidence type="ECO:0000256" key="1">
    <source>
        <dbReference type="SAM" id="Phobius"/>
    </source>
</evidence>
<dbReference type="AlphaFoldDB" id="A0A0V8E192"/>
<dbReference type="Proteomes" id="UP000053719">
    <property type="component" value="Unassembled WGS sequence"/>
</dbReference>
<proteinExistence type="predicted"/>
<evidence type="ECO:0000313" key="2">
    <source>
        <dbReference type="EMBL" id="KSU19413.1"/>
    </source>
</evidence>
<feature type="transmembrane region" description="Helical" evidence="1">
    <location>
        <begin position="180"/>
        <end position="198"/>
    </location>
</feature>
<reference evidence="3" key="1">
    <citation type="submission" date="2015-10" db="EMBL/GenBank/DDBJ databases">
        <title>Draft Genome Sequences of 11 Lactococcus lactis subspecies cremoris strains.</title>
        <authorList>
            <person name="Wels M."/>
            <person name="Backus L."/>
            <person name="Boekhorst J."/>
            <person name="Dijkstra A."/>
            <person name="Beerthuizen M."/>
            <person name="Kelly W."/>
            <person name="Siezen R."/>
            <person name="Bachmann H."/>
            <person name="Van Hijum S."/>
        </authorList>
    </citation>
    <scope>NUCLEOTIDE SEQUENCE [LARGE SCALE GENOMIC DNA]</scope>
    <source>
        <strain evidence="3">M20</strain>
    </source>
</reference>
<sequence length="277" mass="31207">MFNLKITSEKETTTSPVEKSAVQISEFQQKLKEETEVVFALFDEQETVWTDKILLSPYGPSSLKAYITESLEKNGVPAHEITAFLSELFEVSKKQEAPKETISEPKQTTIPEEPFTQEPPKGDIEAEKIEKEVHHVTAQAGQKTIGVIASWQIALVVTLLPLIYLSALLTLFVTLHYQNVWVIGLTVIVSGFILVWYLSKVIKSAQRKVLEKTITKEVFLYVGQEQLKQREKVAKQLQVYDDLFGNSNLKRLATADGVHSAEQLLEEMAVVQDESTL</sequence>
<keyword evidence="1" id="KW-0472">Membrane</keyword>
<organism evidence="2 3">
    <name type="scientific">Lactococcus lactis subsp. lactis</name>
    <name type="common">Streptococcus lactis</name>
    <dbReference type="NCBI Taxonomy" id="1360"/>
    <lineage>
        <taxon>Bacteria</taxon>
        <taxon>Bacillati</taxon>
        <taxon>Bacillota</taxon>
        <taxon>Bacilli</taxon>
        <taxon>Lactobacillales</taxon>
        <taxon>Streptococcaceae</taxon>
        <taxon>Lactococcus</taxon>
    </lineage>
</organism>